<protein>
    <submittedName>
        <fullName evidence="1">Uncharacterized protein</fullName>
    </submittedName>
</protein>
<sequence>MAGRCFPWICFLMTGAVFSAVARGEVPLRPVRLKSAVTTVQPMTGIVLWATNAATATAPIQLEYSYMTYADVAPASGRYDWSKLDRLLEEVSGRGHQLVLRWHDTYVGQKTGVPAFLVKSPSYTLTRANSEGQPTEFPDWSSPDLRQFALEFFTEFARRYDRDPRLAFVQVGFGLWAEYHIYDGPMKLGLTFPSKEFQEEFLKHVSTALRETPWMISVDASDDYSPIAGSPELLELSFGLFDDSFNHKRHSEVNELDWNALDRTRWKRAPAGGEFSFYEKRDQKEALSATGPHGIPFEDQARRFHLSFIIGDAQPRHQKPERIRDAGLAMGYRFRVTEFTSAPGRSLIRMENSGIAPLYHHAWPAVNGVRAAHSLKGLLPGESRRFEISAGGASPKFTIDCDRLSQGQSIGFDADLP</sequence>
<evidence type="ECO:0000313" key="1">
    <source>
        <dbReference type="EMBL" id="QDT54309.1"/>
    </source>
</evidence>
<gene>
    <name evidence="1" type="ORF">Pan44_23380</name>
</gene>
<organism evidence="1 2">
    <name type="scientific">Caulifigura coniformis</name>
    <dbReference type="NCBI Taxonomy" id="2527983"/>
    <lineage>
        <taxon>Bacteria</taxon>
        <taxon>Pseudomonadati</taxon>
        <taxon>Planctomycetota</taxon>
        <taxon>Planctomycetia</taxon>
        <taxon>Planctomycetales</taxon>
        <taxon>Planctomycetaceae</taxon>
        <taxon>Caulifigura</taxon>
    </lineage>
</organism>
<dbReference type="Gene3D" id="3.20.20.80">
    <property type="entry name" value="Glycosidases"/>
    <property type="match status" value="1"/>
</dbReference>
<reference evidence="1 2" key="1">
    <citation type="submission" date="2019-02" db="EMBL/GenBank/DDBJ databases">
        <title>Deep-cultivation of Planctomycetes and their phenomic and genomic characterization uncovers novel biology.</title>
        <authorList>
            <person name="Wiegand S."/>
            <person name="Jogler M."/>
            <person name="Boedeker C."/>
            <person name="Pinto D."/>
            <person name="Vollmers J."/>
            <person name="Rivas-Marin E."/>
            <person name="Kohn T."/>
            <person name="Peeters S.H."/>
            <person name="Heuer A."/>
            <person name="Rast P."/>
            <person name="Oberbeckmann S."/>
            <person name="Bunk B."/>
            <person name="Jeske O."/>
            <person name="Meyerdierks A."/>
            <person name="Storesund J.E."/>
            <person name="Kallscheuer N."/>
            <person name="Luecker S."/>
            <person name="Lage O.M."/>
            <person name="Pohl T."/>
            <person name="Merkel B.J."/>
            <person name="Hornburger P."/>
            <person name="Mueller R.-W."/>
            <person name="Bruemmer F."/>
            <person name="Labrenz M."/>
            <person name="Spormann A.M."/>
            <person name="Op den Camp H."/>
            <person name="Overmann J."/>
            <person name="Amann R."/>
            <person name="Jetten M.S.M."/>
            <person name="Mascher T."/>
            <person name="Medema M.H."/>
            <person name="Devos D.P."/>
            <person name="Kaster A.-K."/>
            <person name="Ovreas L."/>
            <person name="Rohde M."/>
            <person name="Galperin M.Y."/>
            <person name="Jogler C."/>
        </authorList>
    </citation>
    <scope>NUCLEOTIDE SEQUENCE [LARGE SCALE GENOMIC DNA]</scope>
    <source>
        <strain evidence="1 2">Pan44</strain>
    </source>
</reference>
<dbReference type="KEGG" id="ccos:Pan44_23380"/>
<dbReference type="EMBL" id="CP036271">
    <property type="protein sequence ID" value="QDT54309.1"/>
    <property type="molecule type" value="Genomic_DNA"/>
</dbReference>
<dbReference type="Proteomes" id="UP000315700">
    <property type="component" value="Chromosome"/>
</dbReference>
<dbReference type="InterPro" id="IPR017853">
    <property type="entry name" value="GH"/>
</dbReference>
<dbReference type="InParanoid" id="A0A517SDV6"/>
<name>A0A517SDV6_9PLAN</name>
<accession>A0A517SDV6</accession>
<dbReference type="AlphaFoldDB" id="A0A517SDV6"/>
<dbReference type="SUPFAM" id="SSF51445">
    <property type="entry name" value="(Trans)glycosidases"/>
    <property type="match status" value="1"/>
</dbReference>
<dbReference type="RefSeq" id="WP_197454022.1">
    <property type="nucleotide sequence ID" value="NZ_CP036271.1"/>
</dbReference>
<proteinExistence type="predicted"/>
<evidence type="ECO:0000313" key="2">
    <source>
        <dbReference type="Proteomes" id="UP000315700"/>
    </source>
</evidence>
<keyword evidence="2" id="KW-1185">Reference proteome</keyword>